<accession>A0A9P5PAQ6</accession>
<keyword evidence="4" id="KW-1185">Reference proteome</keyword>
<evidence type="ECO:0000256" key="2">
    <source>
        <dbReference type="SAM" id="SignalP"/>
    </source>
</evidence>
<feature type="compositionally biased region" description="Basic and acidic residues" evidence="1">
    <location>
        <begin position="241"/>
        <end position="254"/>
    </location>
</feature>
<name>A0A9P5PAQ6_9AGAR</name>
<sequence length="274" mass="30330">MRFATPLLFSLIASSILAVCSLPVDERPERPMGLAIQQRRKNKVTVTFIDHETDVLRGGSSPLGAVYMGISKGPPGRNRFKSIMGEPPEVKTDRLSKDKEWGLIWDEFNLQFMAPQAGLSSTGEGHATVTFIDITGAEQGTGDTKFRSKRESSMTEALNALDNTKAEIAYKGSYAPSKDNRQWVYFKITGLPVECTDANPCFGWFAGGLVPGGMRPDPNEWYTAISKGKPGQDHFVPFKGEPSEEGEKAKEKAEKMAEEWKTILAEFQKLYKPT</sequence>
<evidence type="ECO:0000256" key="1">
    <source>
        <dbReference type="SAM" id="MobiDB-lite"/>
    </source>
</evidence>
<feature type="region of interest" description="Disordered" evidence="1">
    <location>
        <begin position="233"/>
        <end position="254"/>
    </location>
</feature>
<reference evidence="3" key="1">
    <citation type="submission" date="2020-11" db="EMBL/GenBank/DDBJ databases">
        <authorList>
            <consortium name="DOE Joint Genome Institute"/>
            <person name="Ahrendt S."/>
            <person name="Riley R."/>
            <person name="Andreopoulos W."/>
            <person name="Labutti K."/>
            <person name="Pangilinan J."/>
            <person name="Ruiz-Duenas F.J."/>
            <person name="Barrasa J.M."/>
            <person name="Sanchez-Garcia M."/>
            <person name="Camarero S."/>
            <person name="Miyauchi S."/>
            <person name="Serrano A."/>
            <person name="Linde D."/>
            <person name="Babiker R."/>
            <person name="Drula E."/>
            <person name="Ayuso-Fernandez I."/>
            <person name="Pacheco R."/>
            <person name="Padilla G."/>
            <person name="Ferreira P."/>
            <person name="Barriuso J."/>
            <person name="Kellner H."/>
            <person name="Castanera R."/>
            <person name="Alfaro M."/>
            <person name="Ramirez L."/>
            <person name="Pisabarro A.G."/>
            <person name="Kuo A."/>
            <person name="Tritt A."/>
            <person name="Lipzen A."/>
            <person name="He G."/>
            <person name="Yan M."/>
            <person name="Ng V."/>
            <person name="Cullen D."/>
            <person name="Martin F."/>
            <person name="Rosso M.-N."/>
            <person name="Henrissat B."/>
            <person name="Hibbett D."/>
            <person name="Martinez A.T."/>
            <person name="Grigoriev I.V."/>
        </authorList>
    </citation>
    <scope>NUCLEOTIDE SEQUENCE</scope>
    <source>
        <strain evidence="3">AH 40177</strain>
    </source>
</reference>
<feature type="chain" id="PRO_5040370731" evidence="2">
    <location>
        <begin position="19"/>
        <end position="274"/>
    </location>
</feature>
<organism evidence="3 4">
    <name type="scientific">Rhodocollybia butyracea</name>
    <dbReference type="NCBI Taxonomy" id="206335"/>
    <lineage>
        <taxon>Eukaryota</taxon>
        <taxon>Fungi</taxon>
        <taxon>Dikarya</taxon>
        <taxon>Basidiomycota</taxon>
        <taxon>Agaricomycotina</taxon>
        <taxon>Agaricomycetes</taxon>
        <taxon>Agaricomycetidae</taxon>
        <taxon>Agaricales</taxon>
        <taxon>Marasmiineae</taxon>
        <taxon>Omphalotaceae</taxon>
        <taxon>Rhodocollybia</taxon>
    </lineage>
</organism>
<feature type="signal peptide" evidence="2">
    <location>
        <begin position="1"/>
        <end position="18"/>
    </location>
</feature>
<evidence type="ECO:0000313" key="3">
    <source>
        <dbReference type="EMBL" id="KAF9061491.1"/>
    </source>
</evidence>
<proteinExistence type="predicted"/>
<comment type="caution">
    <text evidence="3">The sequence shown here is derived from an EMBL/GenBank/DDBJ whole genome shotgun (WGS) entry which is preliminary data.</text>
</comment>
<dbReference type="AlphaFoldDB" id="A0A9P5PAQ6"/>
<keyword evidence="2" id="KW-0732">Signal</keyword>
<dbReference type="EMBL" id="JADNRY010000200">
    <property type="protein sequence ID" value="KAF9061491.1"/>
    <property type="molecule type" value="Genomic_DNA"/>
</dbReference>
<protein>
    <submittedName>
        <fullName evidence="3">Uncharacterized protein</fullName>
    </submittedName>
</protein>
<gene>
    <name evidence="3" type="ORF">BDP27DRAFT_1428913</name>
</gene>
<dbReference type="Proteomes" id="UP000772434">
    <property type="component" value="Unassembled WGS sequence"/>
</dbReference>
<evidence type="ECO:0000313" key="4">
    <source>
        <dbReference type="Proteomes" id="UP000772434"/>
    </source>
</evidence>